<dbReference type="AlphaFoldDB" id="A0A8T0HYY3"/>
<keyword evidence="4" id="KW-0653">Protein transport</keyword>
<dbReference type="PANTHER" id="PTHR15858">
    <property type="entry name" value="IMMEDIATE EARLY RESPONSE 3-INTERACTING PROTEIN 1"/>
    <property type="match status" value="1"/>
</dbReference>
<organism evidence="9 10">
    <name type="scientific">Ceratodon purpureus</name>
    <name type="common">Fire moss</name>
    <name type="synonym">Dicranum purpureum</name>
    <dbReference type="NCBI Taxonomy" id="3225"/>
    <lineage>
        <taxon>Eukaryota</taxon>
        <taxon>Viridiplantae</taxon>
        <taxon>Streptophyta</taxon>
        <taxon>Embryophyta</taxon>
        <taxon>Bryophyta</taxon>
        <taxon>Bryophytina</taxon>
        <taxon>Bryopsida</taxon>
        <taxon>Dicranidae</taxon>
        <taxon>Pseudoditrichales</taxon>
        <taxon>Ditrichaceae</taxon>
        <taxon>Ceratodon</taxon>
    </lineage>
</organism>
<evidence type="ECO:0008006" key="11">
    <source>
        <dbReference type="Google" id="ProtNLM"/>
    </source>
</evidence>
<feature type="chain" id="PRO_5035945267" description="Yos1-like protein" evidence="8">
    <location>
        <begin position="19"/>
        <end position="77"/>
    </location>
</feature>
<name>A0A8T0HYY3_CERPU</name>
<keyword evidence="3" id="KW-0812">Transmembrane</keyword>
<sequence>MGLYQLLEGLLLIANAIAVLNEDRFLVPMGLGIGDMSSGRASPFKTQLIGFIHAAQYLRVPLVFANAVVIVSKVLFG</sequence>
<dbReference type="EMBL" id="CM026425">
    <property type="protein sequence ID" value="KAG0575548.1"/>
    <property type="molecule type" value="Genomic_DNA"/>
</dbReference>
<evidence type="ECO:0000256" key="3">
    <source>
        <dbReference type="ARBA" id="ARBA00022692"/>
    </source>
</evidence>
<keyword evidence="10" id="KW-1185">Reference proteome</keyword>
<reference evidence="9" key="1">
    <citation type="submission" date="2020-06" db="EMBL/GenBank/DDBJ databases">
        <title>WGS assembly of Ceratodon purpureus strain R40.</title>
        <authorList>
            <person name="Carey S.B."/>
            <person name="Jenkins J."/>
            <person name="Shu S."/>
            <person name="Lovell J.T."/>
            <person name="Sreedasyam A."/>
            <person name="Maumus F."/>
            <person name="Tiley G.P."/>
            <person name="Fernandez-Pozo N."/>
            <person name="Barry K."/>
            <person name="Chen C."/>
            <person name="Wang M."/>
            <person name="Lipzen A."/>
            <person name="Daum C."/>
            <person name="Saski C.A."/>
            <person name="Payton A.C."/>
            <person name="Mcbreen J.C."/>
            <person name="Conrad R.E."/>
            <person name="Kollar L.M."/>
            <person name="Olsson S."/>
            <person name="Huttunen S."/>
            <person name="Landis J.B."/>
            <person name="Wickett N.J."/>
            <person name="Johnson M.G."/>
            <person name="Rensing S.A."/>
            <person name="Grimwood J."/>
            <person name="Schmutz J."/>
            <person name="Mcdaniel S.F."/>
        </authorList>
    </citation>
    <scope>NUCLEOTIDE SEQUENCE</scope>
    <source>
        <strain evidence="9">R40</strain>
    </source>
</reference>
<comment type="subcellular location">
    <subcellularLocation>
        <location evidence="1">Membrane</location>
    </subcellularLocation>
</comment>
<comment type="caution">
    <text evidence="9">The sequence shown here is derived from an EMBL/GenBank/DDBJ whole genome shotgun (WGS) entry which is preliminary data.</text>
</comment>
<comment type="similarity">
    <text evidence="7">Belongs to the YOS1 family.</text>
</comment>
<evidence type="ECO:0000256" key="8">
    <source>
        <dbReference type="SAM" id="SignalP"/>
    </source>
</evidence>
<accession>A0A8T0HYY3</accession>
<protein>
    <recommendedName>
        <fullName evidence="11">Yos1-like protein</fullName>
    </recommendedName>
</protein>
<evidence type="ECO:0000256" key="7">
    <source>
        <dbReference type="ARBA" id="ARBA00024203"/>
    </source>
</evidence>
<dbReference type="GO" id="GO:0005789">
    <property type="term" value="C:endoplasmic reticulum membrane"/>
    <property type="evidence" value="ECO:0007669"/>
    <property type="project" value="TreeGrafter"/>
</dbReference>
<feature type="signal peptide" evidence="8">
    <location>
        <begin position="1"/>
        <end position="18"/>
    </location>
</feature>
<dbReference type="InterPro" id="IPR013880">
    <property type="entry name" value="Yos1"/>
</dbReference>
<dbReference type="Proteomes" id="UP000822688">
    <property type="component" value="Chromosome 5"/>
</dbReference>
<evidence type="ECO:0000313" key="10">
    <source>
        <dbReference type="Proteomes" id="UP000822688"/>
    </source>
</evidence>
<evidence type="ECO:0000256" key="2">
    <source>
        <dbReference type="ARBA" id="ARBA00022448"/>
    </source>
</evidence>
<keyword evidence="8" id="KW-0732">Signal</keyword>
<dbReference type="PANTHER" id="PTHR15858:SF0">
    <property type="entry name" value="IMMEDIATE EARLY RESPONSE 3-INTERACTING PROTEIN 1"/>
    <property type="match status" value="1"/>
</dbReference>
<dbReference type="GO" id="GO:0030134">
    <property type="term" value="C:COPII-coated ER to Golgi transport vesicle"/>
    <property type="evidence" value="ECO:0007669"/>
    <property type="project" value="TreeGrafter"/>
</dbReference>
<dbReference type="GO" id="GO:0015031">
    <property type="term" value="P:protein transport"/>
    <property type="evidence" value="ECO:0007669"/>
    <property type="project" value="UniProtKB-KW"/>
</dbReference>
<evidence type="ECO:0000256" key="6">
    <source>
        <dbReference type="ARBA" id="ARBA00023136"/>
    </source>
</evidence>
<gene>
    <name evidence="9" type="ORF">KC19_5G011900</name>
</gene>
<evidence type="ECO:0000256" key="4">
    <source>
        <dbReference type="ARBA" id="ARBA00022927"/>
    </source>
</evidence>
<evidence type="ECO:0000313" key="9">
    <source>
        <dbReference type="EMBL" id="KAG0575548.1"/>
    </source>
</evidence>
<dbReference type="GO" id="GO:0000139">
    <property type="term" value="C:Golgi membrane"/>
    <property type="evidence" value="ECO:0007669"/>
    <property type="project" value="TreeGrafter"/>
</dbReference>
<keyword evidence="5" id="KW-1133">Transmembrane helix</keyword>
<keyword evidence="2" id="KW-0813">Transport</keyword>
<dbReference type="GO" id="GO:0006888">
    <property type="term" value="P:endoplasmic reticulum to Golgi vesicle-mediated transport"/>
    <property type="evidence" value="ECO:0007669"/>
    <property type="project" value="TreeGrafter"/>
</dbReference>
<evidence type="ECO:0000256" key="1">
    <source>
        <dbReference type="ARBA" id="ARBA00004370"/>
    </source>
</evidence>
<evidence type="ECO:0000256" key="5">
    <source>
        <dbReference type="ARBA" id="ARBA00022989"/>
    </source>
</evidence>
<proteinExistence type="inferred from homology"/>
<keyword evidence="6" id="KW-0472">Membrane</keyword>
<dbReference type="Pfam" id="PF08571">
    <property type="entry name" value="Yos1"/>
    <property type="match status" value="1"/>
</dbReference>